<dbReference type="EMBL" id="CH477603">
    <property type="protein sequence ID" value="EAT38412.1"/>
    <property type="molecule type" value="Genomic_DNA"/>
</dbReference>
<gene>
    <name evidence="1" type="ORF">AaeL_AAEL009684</name>
</gene>
<accession>Q16V58</accession>
<name>Q16V58_AEDAE</name>
<dbReference type="PaxDb" id="7159-AAEL009684-PA"/>
<sequence>SGSSVIRGGLEDLSRAKGIGSKEKIANPEEGSAECFVSFRRPSVSLFARFLFLFSRWALEAQKTVRQTWKSSISIGKKFHIILCIFRFNFVIILKEKRKKNVGLIVRLVTCEEGLLARQRKGRGMAA</sequence>
<reference evidence="1" key="1">
    <citation type="submission" date="2005-10" db="EMBL/GenBank/DDBJ databases">
        <authorList>
            <person name="Loftus B.J."/>
            <person name="Nene V.M."/>
            <person name="Hannick L.I."/>
            <person name="Bidwell S."/>
            <person name="Haas B."/>
            <person name="Amedeo P."/>
            <person name="Orvis J."/>
            <person name="Wortman J.R."/>
            <person name="White O.R."/>
            <person name="Salzberg S."/>
            <person name="Shumway M."/>
            <person name="Koo H."/>
            <person name="Zhao Y."/>
            <person name="Holmes M."/>
            <person name="Miller J."/>
            <person name="Schatz M."/>
            <person name="Pop M."/>
            <person name="Pai G."/>
            <person name="Utterback T."/>
            <person name="Rogers Y.-H."/>
            <person name="Kravitz S."/>
            <person name="Fraser C.M."/>
        </authorList>
    </citation>
    <scope>NUCLEOTIDE SEQUENCE</scope>
    <source>
        <strain evidence="1">Liverpool</strain>
    </source>
</reference>
<protein>
    <submittedName>
        <fullName evidence="1">AAEL009684-PA</fullName>
    </submittedName>
</protein>
<dbReference type="Proteomes" id="UP000682892">
    <property type="component" value="Unassembled WGS sequence"/>
</dbReference>
<organism evidence="1 2">
    <name type="scientific">Aedes aegypti</name>
    <name type="common">Yellowfever mosquito</name>
    <name type="synonym">Culex aegypti</name>
    <dbReference type="NCBI Taxonomy" id="7159"/>
    <lineage>
        <taxon>Eukaryota</taxon>
        <taxon>Metazoa</taxon>
        <taxon>Ecdysozoa</taxon>
        <taxon>Arthropoda</taxon>
        <taxon>Hexapoda</taxon>
        <taxon>Insecta</taxon>
        <taxon>Pterygota</taxon>
        <taxon>Neoptera</taxon>
        <taxon>Endopterygota</taxon>
        <taxon>Diptera</taxon>
        <taxon>Nematocera</taxon>
        <taxon>Culicoidea</taxon>
        <taxon>Culicidae</taxon>
        <taxon>Culicinae</taxon>
        <taxon>Aedini</taxon>
        <taxon>Aedes</taxon>
        <taxon>Stegomyia</taxon>
    </lineage>
</organism>
<evidence type="ECO:0000313" key="2">
    <source>
        <dbReference type="Proteomes" id="UP000682892"/>
    </source>
</evidence>
<reference evidence="1" key="2">
    <citation type="journal article" date="2007" name="Science">
        <title>Genome sequence of Aedes aegypti, a major arbovirus vector.</title>
        <authorList>
            <person name="Nene V."/>
            <person name="Wortman J.R."/>
            <person name="Lawson D."/>
            <person name="Haas B."/>
            <person name="Kodira C."/>
            <person name="Tu Z.J."/>
            <person name="Loftus B."/>
            <person name="Xi Z."/>
            <person name="Megy K."/>
            <person name="Grabherr M."/>
            <person name="Ren Q."/>
            <person name="Zdobnov E.M."/>
            <person name="Lobo N.F."/>
            <person name="Campbell K.S."/>
            <person name="Brown S.E."/>
            <person name="Bonaldo M.F."/>
            <person name="Zhu J."/>
            <person name="Sinkins S.P."/>
            <person name="Hogenkamp D.G."/>
            <person name="Amedeo P."/>
            <person name="Arensburger P."/>
            <person name="Atkinson P.W."/>
            <person name="Bidwell S."/>
            <person name="Biedler J."/>
            <person name="Birney E."/>
            <person name="Bruggner R.V."/>
            <person name="Costas J."/>
            <person name="Coy M.R."/>
            <person name="Crabtree J."/>
            <person name="Crawford M."/>
            <person name="Debruyn B."/>
            <person name="Decaprio D."/>
            <person name="Eiglmeier K."/>
            <person name="Eisenstadt E."/>
            <person name="El-Dorry H."/>
            <person name="Gelbart W.M."/>
            <person name="Gomes S.L."/>
            <person name="Hammond M."/>
            <person name="Hannick L.I."/>
            <person name="Hogan J.R."/>
            <person name="Holmes M.H."/>
            <person name="Jaffe D."/>
            <person name="Johnston J.S."/>
            <person name="Kennedy R.C."/>
            <person name="Koo H."/>
            <person name="Kravitz S."/>
            <person name="Kriventseva E.V."/>
            <person name="Kulp D."/>
            <person name="Labutti K."/>
            <person name="Lee E."/>
            <person name="Li S."/>
            <person name="Lovin D.D."/>
            <person name="Mao C."/>
            <person name="Mauceli E."/>
            <person name="Menck C.F."/>
            <person name="Miller J.R."/>
            <person name="Montgomery P."/>
            <person name="Mori A."/>
            <person name="Nascimento A.L."/>
            <person name="Naveira H.F."/>
            <person name="Nusbaum C."/>
            <person name="O'leary S."/>
            <person name="Orvis J."/>
            <person name="Pertea M."/>
            <person name="Quesneville H."/>
            <person name="Reidenbach K.R."/>
            <person name="Rogers Y.H."/>
            <person name="Roth C.W."/>
            <person name="Schneider J.R."/>
            <person name="Schatz M."/>
            <person name="Shumway M."/>
            <person name="Stanke M."/>
            <person name="Stinson E.O."/>
            <person name="Tubio J.M."/>
            <person name="Vanzee J.P."/>
            <person name="Verjovski-Almeida S."/>
            <person name="Werner D."/>
            <person name="White O."/>
            <person name="Wyder S."/>
            <person name="Zeng Q."/>
            <person name="Zhao Q."/>
            <person name="Zhao Y."/>
            <person name="Hill C.A."/>
            <person name="Raikhel A.S."/>
            <person name="Soares M.B."/>
            <person name="Knudson D.L."/>
            <person name="Lee N.H."/>
            <person name="Galagan J."/>
            <person name="Salzberg S.L."/>
            <person name="Paulsen I.T."/>
            <person name="Dimopoulos G."/>
            <person name="Collins F.H."/>
            <person name="Birren B."/>
            <person name="Fraser-Liggett C.M."/>
            <person name="Severson D.W."/>
        </authorList>
    </citation>
    <scope>NUCLEOTIDE SEQUENCE [LARGE SCALE GENOMIC DNA]</scope>
    <source>
        <strain evidence="1">Liverpool</strain>
    </source>
</reference>
<reference evidence="1" key="3">
    <citation type="submission" date="2012-09" db="EMBL/GenBank/DDBJ databases">
        <authorList>
            <consortium name="VectorBase"/>
        </authorList>
    </citation>
    <scope>NUCLEOTIDE SEQUENCE</scope>
    <source>
        <strain evidence="1">Liverpool</strain>
    </source>
</reference>
<proteinExistence type="predicted"/>
<dbReference type="AlphaFoldDB" id="Q16V58"/>
<evidence type="ECO:0000313" key="1">
    <source>
        <dbReference type="EMBL" id="EAT38412.1"/>
    </source>
</evidence>
<feature type="non-terminal residue" evidence="1">
    <location>
        <position position="1"/>
    </location>
</feature>